<dbReference type="InterPro" id="IPR023011">
    <property type="entry name" value="ATP_synth_F0_asu_AS"/>
</dbReference>
<keyword evidence="4 11" id="KW-0138">CF(0)</keyword>
<dbReference type="Pfam" id="PF00119">
    <property type="entry name" value="ATP-synt_A"/>
    <property type="match status" value="1"/>
</dbReference>
<keyword evidence="8 11" id="KW-0406">Ion transport</keyword>
<dbReference type="PANTHER" id="PTHR42823:SF3">
    <property type="entry name" value="ATP SYNTHASE SUBUNIT A, CHLOROPLASTIC"/>
    <property type="match status" value="1"/>
</dbReference>
<evidence type="ECO:0000256" key="4">
    <source>
        <dbReference type="ARBA" id="ARBA00022547"/>
    </source>
</evidence>
<dbReference type="InterPro" id="IPR000568">
    <property type="entry name" value="ATP_synth_F0_asu"/>
</dbReference>
<keyword evidence="11" id="KW-1003">Cell membrane</keyword>
<dbReference type="GO" id="GO:0045259">
    <property type="term" value="C:proton-transporting ATP synthase complex"/>
    <property type="evidence" value="ECO:0007669"/>
    <property type="project" value="UniProtKB-KW"/>
</dbReference>
<feature type="transmembrane region" description="Helical" evidence="11">
    <location>
        <begin position="82"/>
        <end position="106"/>
    </location>
</feature>
<feature type="transmembrane region" description="Helical" evidence="11">
    <location>
        <begin position="183"/>
        <end position="203"/>
    </location>
</feature>
<evidence type="ECO:0000256" key="11">
    <source>
        <dbReference type="HAMAP-Rule" id="MF_01393"/>
    </source>
</evidence>
<feature type="transmembrane region" description="Helical" evidence="11">
    <location>
        <begin position="210"/>
        <end position="227"/>
    </location>
</feature>
<dbReference type="PANTHER" id="PTHR42823">
    <property type="entry name" value="ATP SYNTHASE SUBUNIT A, CHLOROPLASTIC"/>
    <property type="match status" value="1"/>
</dbReference>
<evidence type="ECO:0000256" key="1">
    <source>
        <dbReference type="ARBA" id="ARBA00004141"/>
    </source>
</evidence>
<evidence type="ECO:0000256" key="5">
    <source>
        <dbReference type="ARBA" id="ARBA00022692"/>
    </source>
</evidence>
<dbReference type="PROSITE" id="PS00449">
    <property type="entry name" value="ATPASE_A"/>
    <property type="match status" value="1"/>
</dbReference>
<comment type="caution">
    <text evidence="13">The sequence shown here is derived from an EMBL/GenBank/DDBJ whole genome shotgun (WGS) entry which is preliminary data.</text>
</comment>
<dbReference type="InterPro" id="IPR035908">
    <property type="entry name" value="F0_ATP_A_sf"/>
</dbReference>
<dbReference type="Proteomes" id="UP000741360">
    <property type="component" value="Unassembled WGS sequence"/>
</dbReference>
<accession>A0A932GMR6</accession>
<comment type="similarity">
    <text evidence="2 11 12">Belongs to the ATPase A chain family.</text>
</comment>
<dbReference type="CDD" id="cd00310">
    <property type="entry name" value="ATP-synt_Fo_a_6"/>
    <property type="match status" value="1"/>
</dbReference>
<sequence>MEEHPFTWFSLIPGLAHQPNHVVGALLVFLLLLLFALAVRLNLKKTNFPMVPQSRLHLIAEILVDSLLNFLEGIIGHGARKFLPLLGAIFLFILVSNLLGLIPGFLPPTESFNTNLAAGAFIFLMYNYYGFREHGFKYVKQFLGPVLPLAPLMLIIELVSHAFRPFSLALRLTGNIFGDHLVFSIFSSLISVLIPVIFLALGLAVSIIQAFVFTLLSTVYISLAISHEH</sequence>
<name>A0A932GMR6_UNCTE</name>
<evidence type="ECO:0000256" key="8">
    <source>
        <dbReference type="ARBA" id="ARBA00023065"/>
    </source>
</evidence>
<proteinExistence type="inferred from homology"/>
<feature type="transmembrane region" description="Helical" evidence="11">
    <location>
        <begin position="112"/>
        <end position="130"/>
    </location>
</feature>
<keyword evidence="9 11" id="KW-0472">Membrane</keyword>
<protein>
    <recommendedName>
        <fullName evidence="11 12">ATP synthase subunit a</fullName>
    </recommendedName>
    <alternativeName>
        <fullName evidence="11">ATP synthase F0 sector subunit a</fullName>
    </alternativeName>
    <alternativeName>
        <fullName evidence="11">F-ATPase subunit 6</fullName>
    </alternativeName>
</protein>
<evidence type="ECO:0000256" key="12">
    <source>
        <dbReference type="RuleBase" id="RU000483"/>
    </source>
</evidence>
<keyword evidence="5 11" id="KW-0812">Transmembrane</keyword>
<comment type="subcellular location">
    <subcellularLocation>
        <location evidence="11 12">Cell membrane</location>
        <topology evidence="11 12">Multi-pass membrane protein</topology>
    </subcellularLocation>
    <subcellularLocation>
        <location evidence="1">Membrane</location>
        <topology evidence="1">Multi-pass membrane protein</topology>
    </subcellularLocation>
</comment>
<dbReference type="PRINTS" id="PR00123">
    <property type="entry name" value="ATPASEA"/>
</dbReference>
<feature type="transmembrane region" description="Helical" evidence="11">
    <location>
        <begin position="142"/>
        <end position="163"/>
    </location>
</feature>
<dbReference type="Gene3D" id="1.20.120.220">
    <property type="entry name" value="ATP synthase, F0 complex, subunit A"/>
    <property type="match status" value="1"/>
</dbReference>
<evidence type="ECO:0000313" key="13">
    <source>
        <dbReference type="EMBL" id="MBI3013846.1"/>
    </source>
</evidence>
<keyword evidence="10 11" id="KW-0066">ATP synthesis</keyword>
<dbReference type="HAMAP" id="MF_01393">
    <property type="entry name" value="ATP_synth_a_bact"/>
    <property type="match status" value="1"/>
</dbReference>
<dbReference type="SUPFAM" id="SSF81336">
    <property type="entry name" value="F1F0 ATP synthase subunit A"/>
    <property type="match status" value="1"/>
</dbReference>
<evidence type="ECO:0000313" key="14">
    <source>
        <dbReference type="Proteomes" id="UP000741360"/>
    </source>
</evidence>
<keyword evidence="3 11" id="KW-0813">Transport</keyword>
<dbReference type="InterPro" id="IPR045082">
    <property type="entry name" value="ATP_syn_F0_a_bact/chloroplast"/>
</dbReference>
<evidence type="ECO:0000256" key="9">
    <source>
        <dbReference type="ARBA" id="ARBA00023136"/>
    </source>
</evidence>
<comment type="function">
    <text evidence="11 12">Key component of the proton channel; it plays a direct role in the translocation of protons across the membrane.</text>
</comment>
<keyword evidence="6 11" id="KW-0375">Hydrogen ion transport</keyword>
<evidence type="ECO:0000256" key="6">
    <source>
        <dbReference type="ARBA" id="ARBA00022781"/>
    </source>
</evidence>
<organism evidence="13 14">
    <name type="scientific">Tectimicrobiota bacterium</name>
    <dbReference type="NCBI Taxonomy" id="2528274"/>
    <lineage>
        <taxon>Bacteria</taxon>
        <taxon>Pseudomonadati</taxon>
        <taxon>Nitrospinota/Tectimicrobiota group</taxon>
        <taxon>Candidatus Tectimicrobiota</taxon>
    </lineage>
</organism>
<dbReference type="GO" id="GO:0005886">
    <property type="term" value="C:plasma membrane"/>
    <property type="evidence" value="ECO:0007669"/>
    <property type="project" value="UniProtKB-SubCell"/>
</dbReference>
<reference evidence="13" key="1">
    <citation type="submission" date="2020-07" db="EMBL/GenBank/DDBJ databases">
        <title>Huge and variable diversity of episymbiotic CPR bacteria and DPANN archaea in groundwater ecosystems.</title>
        <authorList>
            <person name="He C.Y."/>
            <person name="Keren R."/>
            <person name="Whittaker M."/>
            <person name="Farag I.F."/>
            <person name="Doudna J."/>
            <person name="Cate J.H.D."/>
            <person name="Banfield J.F."/>
        </authorList>
    </citation>
    <scope>NUCLEOTIDE SEQUENCE</scope>
    <source>
        <strain evidence="13">NC_groundwater_717_Ag_S-0.2um_59_8</strain>
    </source>
</reference>
<evidence type="ECO:0000256" key="10">
    <source>
        <dbReference type="ARBA" id="ARBA00023310"/>
    </source>
</evidence>
<keyword evidence="7 11" id="KW-1133">Transmembrane helix</keyword>
<dbReference type="EMBL" id="JACPSX010000034">
    <property type="protein sequence ID" value="MBI3013846.1"/>
    <property type="molecule type" value="Genomic_DNA"/>
</dbReference>
<feature type="transmembrane region" description="Helical" evidence="11">
    <location>
        <begin position="20"/>
        <end position="43"/>
    </location>
</feature>
<evidence type="ECO:0000256" key="3">
    <source>
        <dbReference type="ARBA" id="ARBA00022448"/>
    </source>
</evidence>
<evidence type="ECO:0000256" key="7">
    <source>
        <dbReference type="ARBA" id="ARBA00022989"/>
    </source>
</evidence>
<gene>
    <name evidence="11 13" type="primary">atpB</name>
    <name evidence="13" type="ORF">HYY65_01990</name>
</gene>
<evidence type="ECO:0000256" key="2">
    <source>
        <dbReference type="ARBA" id="ARBA00006810"/>
    </source>
</evidence>
<dbReference type="AlphaFoldDB" id="A0A932GMR6"/>
<dbReference type="GO" id="GO:0046933">
    <property type="term" value="F:proton-transporting ATP synthase activity, rotational mechanism"/>
    <property type="evidence" value="ECO:0007669"/>
    <property type="project" value="UniProtKB-UniRule"/>
</dbReference>
<dbReference type="NCBIfam" id="TIGR01131">
    <property type="entry name" value="ATP_synt_6_or_A"/>
    <property type="match status" value="1"/>
</dbReference>
<dbReference type="GO" id="GO:0042777">
    <property type="term" value="P:proton motive force-driven plasma membrane ATP synthesis"/>
    <property type="evidence" value="ECO:0007669"/>
    <property type="project" value="TreeGrafter"/>
</dbReference>